<evidence type="ECO:0000256" key="1">
    <source>
        <dbReference type="ARBA" id="ARBA00004123"/>
    </source>
</evidence>
<dbReference type="PANTHER" id="PTHR45803:SF5">
    <property type="entry name" value="SOX100B"/>
    <property type="match status" value="1"/>
</dbReference>
<dbReference type="AlphaFoldDB" id="A0A482VD09"/>
<feature type="compositionally biased region" description="Basic and acidic residues" evidence="6">
    <location>
        <begin position="21"/>
        <end position="30"/>
    </location>
</feature>
<comment type="caution">
    <text evidence="7">The sequence shown here is derived from an EMBL/GenBank/DDBJ whole genome shotgun (WGS) entry which is preliminary data.</text>
</comment>
<evidence type="ECO:0000256" key="3">
    <source>
        <dbReference type="ARBA" id="ARBA00023125"/>
    </source>
</evidence>
<gene>
    <name evidence="7" type="ORF">BDFB_010148</name>
</gene>
<dbReference type="InterPro" id="IPR050917">
    <property type="entry name" value="SOX_TF"/>
</dbReference>
<keyword evidence="5" id="KW-0539">Nucleus</keyword>
<sequence length="270" mass="31029">LLSDVDKKPFIEEAERLRVIHKREHPDYKYQPRRRKQNKGPGEQMLQLPHGQNVTFSRSLKQEDSPCSPRSHSSTSPSTCSSQPHSPAVQSQTLRSCLDQSHNLDFNRLSEMDNTYIAEDCLDSSDLDQYFPSETSQSYQNNYPQNYIKHSTEEETNNNYKNKRLCTESVPHSQPVETYDETIPPSIGRYHELQPSSVVKAERFVSPNASVMYSYQSGMPIGSTSTYYTNSSHQYLPSYQYLPQRTVFGNTTLTSYNTDSNSEPWGHYTL</sequence>
<feature type="compositionally biased region" description="Low complexity" evidence="6">
    <location>
        <begin position="65"/>
        <end position="87"/>
    </location>
</feature>
<dbReference type="Gene3D" id="1.10.30.10">
    <property type="entry name" value="High mobility group box domain"/>
    <property type="match status" value="1"/>
</dbReference>
<dbReference type="GO" id="GO:0000978">
    <property type="term" value="F:RNA polymerase II cis-regulatory region sequence-specific DNA binding"/>
    <property type="evidence" value="ECO:0007669"/>
    <property type="project" value="TreeGrafter"/>
</dbReference>
<keyword evidence="3" id="KW-0238">DNA-binding</keyword>
<evidence type="ECO:0000256" key="4">
    <source>
        <dbReference type="ARBA" id="ARBA00023163"/>
    </source>
</evidence>
<feature type="compositionally biased region" description="Polar residues" evidence="6">
    <location>
        <begin position="50"/>
        <end position="59"/>
    </location>
</feature>
<dbReference type="OrthoDB" id="6247875at2759"/>
<organism evidence="7 8">
    <name type="scientific">Asbolus verrucosus</name>
    <name type="common">Desert ironclad beetle</name>
    <dbReference type="NCBI Taxonomy" id="1661398"/>
    <lineage>
        <taxon>Eukaryota</taxon>
        <taxon>Metazoa</taxon>
        <taxon>Ecdysozoa</taxon>
        <taxon>Arthropoda</taxon>
        <taxon>Hexapoda</taxon>
        <taxon>Insecta</taxon>
        <taxon>Pterygota</taxon>
        <taxon>Neoptera</taxon>
        <taxon>Endopterygota</taxon>
        <taxon>Coleoptera</taxon>
        <taxon>Polyphaga</taxon>
        <taxon>Cucujiformia</taxon>
        <taxon>Tenebrionidae</taxon>
        <taxon>Pimeliinae</taxon>
        <taxon>Asbolus</taxon>
    </lineage>
</organism>
<evidence type="ECO:0000256" key="6">
    <source>
        <dbReference type="SAM" id="MobiDB-lite"/>
    </source>
</evidence>
<feature type="non-terminal residue" evidence="7">
    <location>
        <position position="1"/>
    </location>
</feature>
<keyword evidence="4" id="KW-0804">Transcription</keyword>
<evidence type="ECO:0000313" key="8">
    <source>
        <dbReference type="Proteomes" id="UP000292052"/>
    </source>
</evidence>
<feature type="region of interest" description="Disordered" evidence="6">
    <location>
        <begin position="21"/>
        <end position="93"/>
    </location>
</feature>
<dbReference type="Proteomes" id="UP000292052">
    <property type="component" value="Unassembled WGS sequence"/>
</dbReference>
<dbReference type="SUPFAM" id="SSF47095">
    <property type="entry name" value="HMG-box"/>
    <property type="match status" value="1"/>
</dbReference>
<evidence type="ECO:0000313" key="7">
    <source>
        <dbReference type="EMBL" id="RZB41050.1"/>
    </source>
</evidence>
<proteinExistence type="predicted"/>
<dbReference type="GO" id="GO:0005634">
    <property type="term" value="C:nucleus"/>
    <property type="evidence" value="ECO:0007669"/>
    <property type="project" value="UniProtKB-SubCell"/>
</dbReference>
<keyword evidence="8" id="KW-1185">Reference proteome</keyword>
<keyword evidence="2" id="KW-0805">Transcription regulation</keyword>
<dbReference type="PANTHER" id="PTHR45803">
    <property type="entry name" value="SOX100B"/>
    <property type="match status" value="1"/>
</dbReference>
<accession>A0A482VD09</accession>
<name>A0A482VD09_ASBVE</name>
<dbReference type="STRING" id="1661398.A0A482VD09"/>
<comment type="subcellular location">
    <subcellularLocation>
        <location evidence="1">Nucleus</location>
    </subcellularLocation>
</comment>
<protein>
    <submittedName>
        <fullName evidence="7">HMG box domain containing protein</fullName>
    </submittedName>
</protein>
<reference evidence="7 8" key="1">
    <citation type="submission" date="2017-03" db="EMBL/GenBank/DDBJ databases">
        <title>Genome of the blue death feigning beetle - Asbolus verrucosus.</title>
        <authorList>
            <person name="Rider S.D."/>
        </authorList>
    </citation>
    <scope>NUCLEOTIDE SEQUENCE [LARGE SCALE GENOMIC DNA]</scope>
    <source>
        <strain evidence="7">Butters</strain>
        <tissue evidence="7">Head and leg muscle</tissue>
    </source>
</reference>
<dbReference type="InterPro" id="IPR036910">
    <property type="entry name" value="HMG_box_dom_sf"/>
</dbReference>
<evidence type="ECO:0000256" key="5">
    <source>
        <dbReference type="ARBA" id="ARBA00023242"/>
    </source>
</evidence>
<evidence type="ECO:0000256" key="2">
    <source>
        <dbReference type="ARBA" id="ARBA00023015"/>
    </source>
</evidence>
<dbReference type="EMBL" id="QDEB01113833">
    <property type="protein sequence ID" value="RZB41050.1"/>
    <property type="molecule type" value="Genomic_DNA"/>
</dbReference>
<dbReference type="GO" id="GO:0000981">
    <property type="term" value="F:DNA-binding transcription factor activity, RNA polymerase II-specific"/>
    <property type="evidence" value="ECO:0007669"/>
    <property type="project" value="TreeGrafter"/>
</dbReference>